<reference evidence="2" key="1">
    <citation type="journal article" date="2019" name="Int. J. Syst. Evol. Microbiol.">
        <title>The Global Catalogue of Microorganisms (GCM) 10K type strain sequencing project: providing services to taxonomists for standard genome sequencing and annotation.</title>
        <authorList>
            <consortium name="The Broad Institute Genomics Platform"/>
            <consortium name="The Broad Institute Genome Sequencing Center for Infectious Disease"/>
            <person name="Wu L."/>
            <person name="Ma J."/>
        </authorList>
    </citation>
    <scope>NUCLEOTIDE SEQUENCE [LARGE SCALE GENOMIC DNA]</scope>
    <source>
        <strain evidence="2">CGMCC 1.12750</strain>
    </source>
</reference>
<accession>A0ABW2UKK2</accession>
<comment type="caution">
    <text evidence="1">The sequence shown here is derived from an EMBL/GenBank/DDBJ whole genome shotgun (WGS) entry which is preliminary data.</text>
</comment>
<protein>
    <submittedName>
        <fullName evidence="1">Uncharacterized protein</fullName>
    </submittedName>
</protein>
<evidence type="ECO:0000313" key="1">
    <source>
        <dbReference type="EMBL" id="MFC7705219.1"/>
    </source>
</evidence>
<proteinExistence type="predicted"/>
<evidence type="ECO:0000313" key="2">
    <source>
        <dbReference type="Proteomes" id="UP001596516"/>
    </source>
</evidence>
<dbReference type="Proteomes" id="UP001596516">
    <property type="component" value="Unassembled WGS sequence"/>
</dbReference>
<dbReference type="EMBL" id="JBHTFQ010000007">
    <property type="protein sequence ID" value="MFC7705219.1"/>
    <property type="molecule type" value="Genomic_DNA"/>
</dbReference>
<organism evidence="1 2">
    <name type="scientific">Plastorhodobacter daqingensis</name>
    <dbReference type="NCBI Taxonomy" id="1387281"/>
    <lineage>
        <taxon>Bacteria</taxon>
        <taxon>Pseudomonadati</taxon>
        <taxon>Pseudomonadota</taxon>
        <taxon>Alphaproteobacteria</taxon>
        <taxon>Rhodobacterales</taxon>
        <taxon>Paracoccaceae</taxon>
        <taxon>Plastorhodobacter</taxon>
    </lineage>
</organism>
<keyword evidence="2" id="KW-1185">Reference proteome</keyword>
<gene>
    <name evidence="1" type="ORF">ACFQXB_13545</name>
</gene>
<dbReference type="RefSeq" id="WP_377404744.1">
    <property type="nucleotide sequence ID" value="NZ_JBHTFQ010000007.1"/>
</dbReference>
<name>A0ABW2UKK2_9RHOB</name>
<sequence>MTTMAMPRKELKAACLALLDRHAVEHPAGPQGKLVARYLLRSTSGERVSLMFEKHEKTKPHLWLEHRLVVNRIENDIEARFYPAAALHRAIVSGKTYPRPSVGAQGDARAGKC</sequence>